<keyword evidence="1" id="KW-0472">Membrane</keyword>
<dbReference type="RefSeq" id="WP_141609648.1">
    <property type="nucleotide sequence ID" value="NZ_VIGC02000009.1"/>
</dbReference>
<evidence type="ECO:0000313" key="2">
    <source>
        <dbReference type="EMBL" id="TQE96095.1"/>
    </source>
</evidence>
<dbReference type="EMBL" id="VIGC01000009">
    <property type="protein sequence ID" value="TQE96095.1"/>
    <property type="molecule type" value="Genomic_DNA"/>
</dbReference>
<protein>
    <submittedName>
        <fullName evidence="2">Uncharacterized protein</fullName>
    </submittedName>
</protein>
<dbReference type="InParanoid" id="A0A540VH56"/>
<dbReference type="Gene3D" id="1.20.210.10">
    <property type="entry name" value="Cytochrome c oxidase-like, subunit I domain"/>
    <property type="match status" value="1"/>
</dbReference>
<feature type="transmembrane region" description="Helical" evidence="1">
    <location>
        <begin position="78"/>
        <end position="97"/>
    </location>
</feature>
<feature type="transmembrane region" description="Helical" evidence="1">
    <location>
        <begin position="109"/>
        <end position="130"/>
    </location>
</feature>
<organism evidence="2 3">
    <name type="scientific">Litorilinea aerophila</name>
    <dbReference type="NCBI Taxonomy" id="1204385"/>
    <lineage>
        <taxon>Bacteria</taxon>
        <taxon>Bacillati</taxon>
        <taxon>Chloroflexota</taxon>
        <taxon>Caldilineae</taxon>
        <taxon>Caldilineales</taxon>
        <taxon>Caldilineaceae</taxon>
        <taxon>Litorilinea</taxon>
    </lineage>
</organism>
<keyword evidence="1" id="KW-1133">Transmembrane helix</keyword>
<gene>
    <name evidence="2" type="ORF">FKZ61_08365</name>
</gene>
<dbReference type="OrthoDB" id="161774at2"/>
<feature type="transmembrane region" description="Helical" evidence="1">
    <location>
        <begin position="12"/>
        <end position="32"/>
    </location>
</feature>
<keyword evidence="3" id="KW-1185">Reference proteome</keyword>
<comment type="caution">
    <text evidence="2">The sequence shown here is derived from an EMBL/GenBank/DDBJ whole genome shotgun (WGS) entry which is preliminary data.</text>
</comment>
<dbReference type="Proteomes" id="UP000317371">
    <property type="component" value="Unassembled WGS sequence"/>
</dbReference>
<feature type="transmembrane region" description="Helical" evidence="1">
    <location>
        <begin position="44"/>
        <end position="66"/>
    </location>
</feature>
<proteinExistence type="predicted"/>
<dbReference type="SUPFAM" id="SSF81442">
    <property type="entry name" value="Cytochrome c oxidase subunit I-like"/>
    <property type="match status" value="1"/>
</dbReference>
<dbReference type="InterPro" id="IPR036927">
    <property type="entry name" value="Cyt_c_oxase-like_su1_sf"/>
</dbReference>
<sequence>MPPITRLFVKTALVYFVIALLTGLALAANSRVPLPQFVGLLNPVYFHLFMVGWVTQLIIGVAYWMFPKYSREKPRGHDWLSWSTYGLLNTGLILRIFAEPATVLVPGSFWGTLLALSATLQWLGGMAFVANTWPRVKEK</sequence>
<keyword evidence="1" id="KW-0812">Transmembrane</keyword>
<dbReference type="AlphaFoldDB" id="A0A540VH56"/>
<evidence type="ECO:0000256" key="1">
    <source>
        <dbReference type="SAM" id="Phobius"/>
    </source>
</evidence>
<evidence type="ECO:0000313" key="3">
    <source>
        <dbReference type="Proteomes" id="UP000317371"/>
    </source>
</evidence>
<reference evidence="2 3" key="1">
    <citation type="submission" date="2019-06" db="EMBL/GenBank/DDBJ databases">
        <title>Genome sequence of Litorilinea aerophila BAA-2444.</title>
        <authorList>
            <person name="Maclea K.S."/>
            <person name="Maurais E.G."/>
            <person name="Iannazzi L.C."/>
        </authorList>
    </citation>
    <scope>NUCLEOTIDE SEQUENCE [LARGE SCALE GENOMIC DNA]</scope>
    <source>
        <strain evidence="2 3">ATCC BAA-2444</strain>
    </source>
</reference>
<accession>A0A540VH56</accession>
<name>A0A540VH56_9CHLR</name>